<keyword evidence="2" id="KW-1133">Transmembrane helix</keyword>
<evidence type="ECO:0000313" key="3">
    <source>
        <dbReference type="EMBL" id="KAL2851281.1"/>
    </source>
</evidence>
<keyword evidence="4" id="KW-1185">Reference proteome</keyword>
<evidence type="ECO:0000256" key="1">
    <source>
        <dbReference type="SAM" id="MobiDB-lite"/>
    </source>
</evidence>
<gene>
    <name evidence="3" type="ORF">BJX68DRAFT_69821</name>
</gene>
<organism evidence="3 4">
    <name type="scientific">Aspergillus pseudodeflectus</name>
    <dbReference type="NCBI Taxonomy" id="176178"/>
    <lineage>
        <taxon>Eukaryota</taxon>
        <taxon>Fungi</taxon>
        <taxon>Dikarya</taxon>
        <taxon>Ascomycota</taxon>
        <taxon>Pezizomycotina</taxon>
        <taxon>Eurotiomycetes</taxon>
        <taxon>Eurotiomycetidae</taxon>
        <taxon>Eurotiales</taxon>
        <taxon>Aspergillaceae</taxon>
        <taxon>Aspergillus</taxon>
        <taxon>Aspergillus subgen. Nidulantes</taxon>
    </lineage>
</organism>
<evidence type="ECO:0000313" key="4">
    <source>
        <dbReference type="Proteomes" id="UP001610444"/>
    </source>
</evidence>
<dbReference type="RefSeq" id="XP_070899722.1">
    <property type="nucleotide sequence ID" value="XM_071049631.1"/>
</dbReference>
<feature type="region of interest" description="Disordered" evidence="1">
    <location>
        <begin position="22"/>
        <end position="50"/>
    </location>
</feature>
<name>A0ABR4KG79_9EURO</name>
<keyword evidence="2" id="KW-0472">Membrane</keyword>
<proteinExistence type="predicted"/>
<dbReference type="GeneID" id="98164795"/>
<comment type="caution">
    <text evidence="3">The sequence shown here is derived from an EMBL/GenBank/DDBJ whole genome shotgun (WGS) entry which is preliminary data.</text>
</comment>
<accession>A0ABR4KG79</accession>
<sequence length="104" mass="11593">MITTWRCRGPCQVLPRFIKPATDSTPFSTTHHLGRSSPQQELNPTPNSGMQSVLHPILGPKKRCTISRGALYLLPVVLWALGPLTSLLLLFYISQGRTILTRQI</sequence>
<evidence type="ECO:0000256" key="2">
    <source>
        <dbReference type="SAM" id="Phobius"/>
    </source>
</evidence>
<dbReference type="Proteomes" id="UP001610444">
    <property type="component" value="Unassembled WGS sequence"/>
</dbReference>
<protein>
    <submittedName>
        <fullName evidence="3">Uncharacterized protein</fullName>
    </submittedName>
</protein>
<feature type="transmembrane region" description="Helical" evidence="2">
    <location>
        <begin position="70"/>
        <end position="93"/>
    </location>
</feature>
<reference evidence="3 4" key="1">
    <citation type="submission" date="2024-07" db="EMBL/GenBank/DDBJ databases">
        <title>Section-level genome sequencing and comparative genomics of Aspergillus sections Usti and Cavernicolus.</title>
        <authorList>
            <consortium name="Lawrence Berkeley National Laboratory"/>
            <person name="Nybo J.L."/>
            <person name="Vesth T.C."/>
            <person name="Theobald S."/>
            <person name="Frisvad J.C."/>
            <person name="Larsen T.O."/>
            <person name="Kjaerboelling I."/>
            <person name="Rothschild-Mancinelli K."/>
            <person name="Lyhne E.K."/>
            <person name="Kogle M.E."/>
            <person name="Barry K."/>
            <person name="Clum A."/>
            <person name="Na H."/>
            <person name="Ledsgaard L."/>
            <person name="Lin J."/>
            <person name="Lipzen A."/>
            <person name="Kuo A."/>
            <person name="Riley R."/>
            <person name="Mondo S."/>
            <person name="LaButti K."/>
            <person name="Haridas S."/>
            <person name="Pangalinan J."/>
            <person name="Salamov A.A."/>
            <person name="Simmons B.A."/>
            <person name="Magnuson J.K."/>
            <person name="Chen J."/>
            <person name="Drula E."/>
            <person name="Henrissat B."/>
            <person name="Wiebenga A."/>
            <person name="Lubbers R.J."/>
            <person name="Gomes A.C."/>
            <person name="Macurrencykelacurrency M.R."/>
            <person name="Stajich J."/>
            <person name="Grigoriev I.V."/>
            <person name="Mortensen U.H."/>
            <person name="De vries R.P."/>
            <person name="Baker S.E."/>
            <person name="Andersen M.R."/>
        </authorList>
    </citation>
    <scope>NUCLEOTIDE SEQUENCE [LARGE SCALE GENOMIC DNA]</scope>
    <source>
        <strain evidence="3 4">CBS 756.74</strain>
    </source>
</reference>
<dbReference type="EMBL" id="JBFXLR010000018">
    <property type="protein sequence ID" value="KAL2851281.1"/>
    <property type="molecule type" value="Genomic_DNA"/>
</dbReference>
<keyword evidence="2" id="KW-0812">Transmembrane</keyword>